<gene>
    <name evidence="1" type="ORF">METZ01_LOCUS195020</name>
</gene>
<name>A0A382DUI4_9ZZZZ</name>
<evidence type="ECO:0008006" key="2">
    <source>
        <dbReference type="Google" id="ProtNLM"/>
    </source>
</evidence>
<protein>
    <recommendedName>
        <fullName evidence="2">Isochorismatase-like domain-containing protein</fullName>
    </recommendedName>
</protein>
<dbReference type="AlphaFoldDB" id="A0A382DUI4"/>
<proteinExistence type="predicted"/>
<organism evidence="1">
    <name type="scientific">marine metagenome</name>
    <dbReference type="NCBI Taxonomy" id="408172"/>
    <lineage>
        <taxon>unclassified sequences</taxon>
        <taxon>metagenomes</taxon>
        <taxon>ecological metagenomes</taxon>
    </lineage>
</organism>
<dbReference type="EMBL" id="UINC01041213">
    <property type="protein sequence ID" value="SVB42166.1"/>
    <property type="molecule type" value="Genomic_DNA"/>
</dbReference>
<sequence>MTLTDCLLIIDVQNDFCRGAPSKRI</sequence>
<evidence type="ECO:0000313" key="1">
    <source>
        <dbReference type="EMBL" id="SVB42166.1"/>
    </source>
</evidence>
<reference evidence="1" key="1">
    <citation type="submission" date="2018-05" db="EMBL/GenBank/DDBJ databases">
        <authorList>
            <person name="Lanie J.A."/>
            <person name="Ng W.-L."/>
            <person name="Kazmierczak K.M."/>
            <person name="Andrzejewski T.M."/>
            <person name="Davidsen T.M."/>
            <person name="Wayne K.J."/>
            <person name="Tettelin H."/>
            <person name="Glass J.I."/>
            <person name="Rusch D."/>
            <person name="Podicherti R."/>
            <person name="Tsui H.-C.T."/>
            <person name="Winkler M.E."/>
        </authorList>
    </citation>
    <scope>NUCLEOTIDE SEQUENCE</scope>
</reference>
<accession>A0A382DUI4</accession>
<feature type="non-terminal residue" evidence="1">
    <location>
        <position position="25"/>
    </location>
</feature>